<dbReference type="AlphaFoldDB" id="A0A1Y0D2B0"/>
<dbReference type="GO" id="GO:0009396">
    <property type="term" value="P:folic acid-containing compound biosynthetic process"/>
    <property type="evidence" value="ECO:0007669"/>
    <property type="project" value="TreeGrafter"/>
</dbReference>
<evidence type="ECO:0000256" key="4">
    <source>
        <dbReference type="PIRSR" id="PIRSR006806-1"/>
    </source>
</evidence>
<dbReference type="Pfam" id="PF01812">
    <property type="entry name" value="5-FTHF_cyc-lig"/>
    <property type="match status" value="1"/>
</dbReference>
<organism evidence="6 7">
    <name type="scientific">Oceanisphaera profunda</name>
    <dbReference type="NCBI Taxonomy" id="1416627"/>
    <lineage>
        <taxon>Bacteria</taxon>
        <taxon>Pseudomonadati</taxon>
        <taxon>Pseudomonadota</taxon>
        <taxon>Gammaproteobacteria</taxon>
        <taxon>Aeromonadales</taxon>
        <taxon>Aeromonadaceae</taxon>
        <taxon>Oceanisphaera</taxon>
    </lineage>
</organism>
<dbReference type="GO" id="GO:0030272">
    <property type="term" value="F:5-formyltetrahydrofolate cyclo-ligase activity"/>
    <property type="evidence" value="ECO:0007669"/>
    <property type="project" value="UniProtKB-EC"/>
</dbReference>
<feature type="binding site" evidence="4">
    <location>
        <begin position="135"/>
        <end position="143"/>
    </location>
    <ligand>
        <name>ATP</name>
        <dbReference type="ChEBI" id="CHEBI:30616"/>
    </ligand>
</feature>
<feature type="binding site" evidence="4">
    <location>
        <position position="55"/>
    </location>
    <ligand>
        <name>substrate</name>
    </ligand>
</feature>
<dbReference type="NCBIfam" id="TIGR02727">
    <property type="entry name" value="MTHFS_bact"/>
    <property type="match status" value="1"/>
</dbReference>
<keyword evidence="3 4" id="KW-0067">ATP-binding</keyword>
<evidence type="ECO:0000256" key="3">
    <source>
        <dbReference type="ARBA" id="ARBA00022840"/>
    </source>
</evidence>
<keyword evidence="7" id="KW-1185">Reference proteome</keyword>
<gene>
    <name evidence="6" type="ORF">CBP31_02610</name>
</gene>
<comment type="cofactor">
    <cofactor evidence="5">
        <name>Mg(2+)</name>
        <dbReference type="ChEBI" id="CHEBI:18420"/>
    </cofactor>
</comment>
<evidence type="ECO:0000313" key="6">
    <source>
        <dbReference type="EMBL" id="ART81658.1"/>
    </source>
</evidence>
<evidence type="ECO:0000256" key="2">
    <source>
        <dbReference type="ARBA" id="ARBA00022741"/>
    </source>
</evidence>
<dbReference type="GO" id="GO:0005524">
    <property type="term" value="F:ATP binding"/>
    <property type="evidence" value="ECO:0007669"/>
    <property type="project" value="UniProtKB-KW"/>
</dbReference>
<dbReference type="GO" id="GO:0035999">
    <property type="term" value="P:tetrahydrofolate interconversion"/>
    <property type="evidence" value="ECO:0007669"/>
    <property type="project" value="TreeGrafter"/>
</dbReference>
<proteinExistence type="inferred from homology"/>
<evidence type="ECO:0000256" key="1">
    <source>
        <dbReference type="ARBA" id="ARBA00010638"/>
    </source>
</evidence>
<dbReference type="RefSeq" id="WP_087034746.1">
    <property type="nucleotide sequence ID" value="NZ_CP021377.1"/>
</dbReference>
<keyword evidence="5" id="KW-0460">Magnesium</keyword>
<evidence type="ECO:0000313" key="7">
    <source>
        <dbReference type="Proteomes" id="UP000243937"/>
    </source>
</evidence>
<dbReference type="Proteomes" id="UP000243937">
    <property type="component" value="Chromosome"/>
</dbReference>
<feature type="binding site" evidence="4">
    <location>
        <position position="50"/>
    </location>
    <ligand>
        <name>substrate</name>
    </ligand>
</feature>
<dbReference type="InterPro" id="IPR024185">
    <property type="entry name" value="FTHF_cligase-like_sf"/>
</dbReference>
<evidence type="ECO:0000256" key="5">
    <source>
        <dbReference type="RuleBase" id="RU361279"/>
    </source>
</evidence>
<comment type="catalytic activity">
    <reaction evidence="5">
        <text>(6S)-5-formyl-5,6,7,8-tetrahydrofolate + ATP = (6R)-5,10-methenyltetrahydrofolate + ADP + phosphate</text>
        <dbReference type="Rhea" id="RHEA:10488"/>
        <dbReference type="ChEBI" id="CHEBI:30616"/>
        <dbReference type="ChEBI" id="CHEBI:43474"/>
        <dbReference type="ChEBI" id="CHEBI:57455"/>
        <dbReference type="ChEBI" id="CHEBI:57457"/>
        <dbReference type="ChEBI" id="CHEBI:456216"/>
        <dbReference type="EC" id="6.3.3.2"/>
    </reaction>
</comment>
<feature type="binding site" evidence="4">
    <location>
        <begin position="4"/>
        <end position="8"/>
    </location>
    <ligand>
        <name>ATP</name>
        <dbReference type="ChEBI" id="CHEBI:30616"/>
    </ligand>
</feature>
<dbReference type="SUPFAM" id="SSF100950">
    <property type="entry name" value="NagB/RpiA/CoA transferase-like"/>
    <property type="match status" value="1"/>
</dbReference>
<dbReference type="GO" id="GO:0046872">
    <property type="term" value="F:metal ion binding"/>
    <property type="evidence" value="ECO:0007669"/>
    <property type="project" value="UniProtKB-KW"/>
</dbReference>
<dbReference type="PANTHER" id="PTHR23407:SF1">
    <property type="entry name" value="5-FORMYLTETRAHYDROFOLATE CYCLO-LIGASE"/>
    <property type="match status" value="1"/>
</dbReference>
<dbReference type="EMBL" id="CP021377">
    <property type="protein sequence ID" value="ART81658.1"/>
    <property type="molecule type" value="Genomic_DNA"/>
</dbReference>
<keyword evidence="5" id="KW-0479">Metal-binding</keyword>
<name>A0A1Y0D2B0_9GAMM</name>
<dbReference type="Gene3D" id="3.40.50.10420">
    <property type="entry name" value="NagB/RpiA/CoA transferase-like"/>
    <property type="match status" value="1"/>
</dbReference>
<accession>A0A1Y0D2B0</accession>
<dbReference type="InterPro" id="IPR002698">
    <property type="entry name" value="FTHF_cligase"/>
</dbReference>
<sequence>MTERHQIRQAIRHTRRQLTQAEQTSAAHQLVQQVANTQHLAQAKAVALYLANDGELDPLPLINWYWAQGCQVCLPVLHPFCPGHLLFLRFQPDTPMQVNILGILEPKLDIRLIVPKPQLDIIYTPLVAFDAQGNRLGMGGGFYDRTLSHTANLGPQPVGLAHDCQQVTALPIASWDVPLPELLTPTQHFRWR</sequence>
<dbReference type="EC" id="6.3.3.2" evidence="5"/>
<dbReference type="InterPro" id="IPR037171">
    <property type="entry name" value="NagB/RpiA_transferase-like"/>
</dbReference>
<reference evidence="6 7" key="1">
    <citation type="journal article" date="2014" name="Int. J. Syst. Evol. Microbiol.">
        <title>Oceanisphaera profunda sp. nov., a marine bacterium isolated from deep-sea sediment, and emended description of the genus Oceanisphaera.</title>
        <authorList>
            <person name="Xu Z."/>
            <person name="Zhang X.Y."/>
            <person name="Su H.N."/>
            <person name="Yu Z.C."/>
            <person name="Liu C."/>
            <person name="Li H."/>
            <person name="Chen X.L."/>
            <person name="Song X.Y."/>
            <person name="Xie B.B."/>
            <person name="Qin Q.L."/>
            <person name="Zhou B.C."/>
            <person name="Shi M."/>
            <person name="Huang Y."/>
            <person name="Zhang Y.Z."/>
        </authorList>
    </citation>
    <scope>NUCLEOTIDE SEQUENCE [LARGE SCALE GENOMIC DNA]</scope>
    <source>
        <strain evidence="6 7">SM1222</strain>
    </source>
</reference>
<keyword evidence="2 4" id="KW-0547">Nucleotide-binding</keyword>
<comment type="similarity">
    <text evidence="1 5">Belongs to the 5-formyltetrahydrofolate cyclo-ligase family.</text>
</comment>
<dbReference type="OrthoDB" id="9801938at2"/>
<keyword evidence="6" id="KW-0436">Ligase</keyword>
<dbReference type="KEGG" id="opf:CBP31_02610"/>
<dbReference type="PIRSF" id="PIRSF006806">
    <property type="entry name" value="FTHF_cligase"/>
    <property type="match status" value="1"/>
</dbReference>
<protein>
    <recommendedName>
        <fullName evidence="5">5-formyltetrahydrofolate cyclo-ligase</fullName>
        <ecNumber evidence="5">6.3.3.2</ecNumber>
    </recommendedName>
</protein>
<dbReference type="PANTHER" id="PTHR23407">
    <property type="entry name" value="ATPASE INHIBITOR/5-FORMYLTETRAHYDROFOLATE CYCLO-LIGASE"/>
    <property type="match status" value="1"/>
</dbReference>